<dbReference type="AlphaFoldDB" id="A0A6N4SW09"/>
<feature type="transmembrane region" description="Helical" evidence="5">
    <location>
        <begin position="278"/>
        <end position="300"/>
    </location>
</feature>
<feature type="transmembrane region" description="Helical" evidence="5">
    <location>
        <begin position="152"/>
        <end position="177"/>
    </location>
</feature>
<evidence type="ECO:0000256" key="1">
    <source>
        <dbReference type="ARBA" id="ARBA00004141"/>
    </source>
</evidence>
<name>A0A6N4SW09_CYTH3</name>
<evidence type="ECO:0000259" key="6">
    <source>
        <dbReference type="Pfam" id="PF00916"/>
    </source>
</evidence>
<feature type="transmembrane region" description="Helical" evidence="5">
    <location>
        <begin position="414"/>
        <end position="447"/>
    </location>
</feature>
<feature type="transmembrane region" description="Helical" evidence="5">
    <location>
        <begin position="70"/>
        <end position="89"/>
    </location>
</feature>
<feature type="transmembrane region" description="Helical" evidence="5">
    <location>
        <begin position="45"/>
        <end position="64"/>
    </location>
</feature>
<dbReference type="EMBL" id="CP000383">
    <property type="protein sequence ID" value="ABG60803.1"/>
    <property type="molecule type" value="Genomic_DNA"/>
</dbReference>
<evidence type="ECO:0000256" key="3">
    <source>
        <dbReference type="ARBA" id="ARBA00022989"/>
    </source>
</evidence>
<feature type="transmembrane region" description="Helical" evidence="5">
    <location>
        <begin position="361"/>
        <end position="393"/>
    </location>
</feature>
<evidence type="ECO:0000256" key="4">
    <source>
        <dbReference type="ARBA" id="ARBA00023136"/>
    </source>
</evidence>
<keyword evidence="3 5" id="KW-1133">Transmembrane helix</keyword>
<dbReference type="Proteomes" id="UP000001822">
    <property type="component" value="Chromosome"/>
</dbReference>
<dbReference type="RefSeq" id="WP_011586910.1">
    <property type="nucleotide sequence ID" value="NC_008255.1"/>
</dbReference>
<dbReference type="InterPro" id="IPR011547">
    <property type="entry name" value="SLC26A/SulP_dom"/>
</dbReference>
<reference evidence="7 8" key="1">
    <citation type="journal article" date="2007" name="Appl. Environ. Microbiol.">
        <title>Genome sequence of the cellulolytic gliding bacterium Cytophaga hutchinsonii.</title>
        <authorList>
            <person name="Xie G."/>
            <person name="Bruce D.C."/>
            <person name="Challacombe J.F."/>
            <person name="Chertkov O."/>
            <person name="Detter J.C."/>
            <person name="Gilna P."/>
            <person name="Han C.S."/>
            <person name="Lucas S."/>
            <person name="Misra M."/>
            <person name="Myers G.L."/>
            <person name="Richardson P."/>
            <person name="Tapia R."/>
            <person name="Thayer N."/>
            <person name="Thompson L.S."/>
            <person name="Brettin T.S."/>
            <person name="Henrissat B."/>
            <person name="Wilson D.B."/>
            <person name="McBride M.J."/>
        </authorList>
    </citation>
    <scope>NUCLEOTIDE SEQUENCE [LARGE SCALE GENOMIC DNA]</scope>
    <source>
        <strain evidence="8">ATCC 33406 / DSM 1761 / CIP 103989 / NBRC 15051 / NCIMB 9469 / D465</strain>
    </source>
</reference>
<comment type="subcellular location">
    <subcellularLocation>
        <location evidence="1">Membrane</location>
        <topology evidence="1">Multi-pass membrane protein</topology>
    </subcellularLocation>
</comment>
<dbReference type="GO" id="GO:0016020">
    <property type="term" value="C:membrane"/>
    <property type="evidence" value="ECO:0007669"/>
    <property type="project" value="UniProtKB-SubCell"/>
</dbReference>
<sequence>MIAQEELIFESEELESESKKGWTLSGILNPSATSAVLKTSLQKDLLAAFVVSLIALPLCMGIAIASGFPAVSGIYTALIGGLIITFISGTHVDIKGPASGLCIIILGAVHAFGENGQNPFPYVLACFFVAGIVQMIFALLRFGALGDSFPASAVLGMMASFGIMIAIKQFSVLIGAHPHGKTALSLLTEIPESVAHMHIPVAIIGIISLAIMIGMGFLKGAWTAYVPAPLVVIIVAVPLGLLFDIGALTNTETGVNEYLVSLPNNLFEGIMFPDFTQLISLTSLQYIIMIALAGSLESLLSSKAIEMADTKSRKSRLNKDLFAIGMGNSLLALIGGLPMISDAKRSLINVSYGAQSAWSNFFHAGFLLLIVVVGGPLIRLVPQAALAGILMYIAYKLASPKQLSAAYKIGPEQLIVFLTTMIICLFTNLLWGILAGIILELIIHMYFGVPLKSLFGTKADLKQDAEQNYTLHIYDAAVFSNYMGIKKYLLTLPEYSNVTFDFSEAKVVDHTFLEHLYYYEENIRKKGGQIVLAGLDHHKHLSDHPLASRRIVDSDMLTERQEQMQLFAAKNGYAFDHRIVSNLSKLEGFLETKHIQIKLQRNVLSGNYYSINFELSDLMLTHNAGGRSHSINMTNALFSIPGMNIPEFILEPDGFTDDFKDNSDFKDIDFTQHAVFSYYYLLKGPNQNAISDFFTASLIRFFEKNKGFRLESKHNMIFVYKKARRIKPENLTMLIDFTKALLYELYVQKNLSIRTP</sequence>
<keyword evidence="8" id="KW-1185">Reference proteome</keyword>
<feature type="domain" description="SLC26A/SulP transporter" evidence="6">
    <location>
        <begin position="41"/>
        <end position="419"/>
    </location>
</feature>
<gene>
    <name evidence="7" type="primary">ychM</name>
    <name evidence="7" type="ordered locus">CHU_3570</name>
</gene>
<feature type="transmembrane region" description="Helical" evidence="5">
    <location>
        <begin position="321"/>
        <end position="341"/>
    </location>
</feature>
<evidence type="ECO:0000256" key="5">
    <source>
        <dbReference type="SAM" id="Phobius"/>
    </source>
</evidence>
<dbReference type="KEGG" id="chu:CHU_3570"/>
<feature type="transmembrane region" description="Helical" evidence="5">
    <location>
        <begin position="96"/>
        <end position="113"/>
    </location>
</feature>
<evidence type="ECO:0000256" key="2">
    <source>
        <dbReference type="ARBA" id="ARBA00022692"/>
    </source>
</evidence>
<dbReference type="PANTHER" id="PTHR11814">
    <property type="entry name" value="SULFATE TRANSPORTER"/>
    <property type="match status" value="1"/>
</dbReference>
<keyword evidence="4 5" id="KW-0472">Membrane</keyword>
<evidence type="ECO:0000313" key="7">
    <source>
        <dbReference type="EMBL" id="ABG60803.1"/>
    </source>
</evidence>
<proteinExistence type="predicted"/>
<keyword evidence="2 5" id="KW-0812">Transmembrane</keyword>
<protein>
    <submittedName>
        <fullName evidence="7">Possible sulfate transporter</fullName>
    </submittedName>
</protein>
<dbReference type="OrthoDB" id="9769739at2"/>
<accession>A0A6N4SW09</accession>
<dbReference type="GO" id="GO:0055085">
    <property type="term" value="P:transmembrane transport"/>
    <property type="evidence" value="ECO:0007669"/>
    <property type="project" value="InterPro"/>
</dbReference>
<dbReference type="InterPro" id="IPR001902">
    <property type="entry name" value="SLC26A/SulP_fam"/>
</dbReference>
<feature type="transmembrane region" description="Helical" evidence="5">
    <location>
        <begin position="230"/>
        <end position="249"/>
    </location>
</feature>
<feature type="transmembrane region" description="Helical" evidence="5">
    <location>
        <begin position="119"/>
        <end position="140"/>
    </location>
</feature>
<organism evidence="7 8">
    <name type="scientific">Cytophaga hutchinsonii (strain ATCC 33406 / DSM 1761 / CIP 103989 / NBRC 15051 / NCIMB 9469 / D465)</name>
    <dbReference type="NCBI Taxonomy" id="269798"/>
    <lineage>
        <taxon>Bacteria</taxon>
        <taxon>Pseudomonadati</taxon>
        <taxon>Bacteroidota</taxon>
        <taxon>Cytophagia</taxon>
        <taxon>Cytophagales</taxon>
        <taxon>Cytophagaceae</taxon>
        <taxon>Cytophaga</taxon>
    </lineage>
</organism>
<feature type="transmembrane region" description="Helical" evidence="5">
    <location>
        <begin position="197"/>
        <end position="218"/>
    </location>
</feature>
<dbReference type="Pfam" id="PF00916">
    <property type="entry name" value="Sulfate_transp"/>
    <property type="match status" value="1"/>
</dbReference>
<evidence type="ECO:0000313" key="8">
    <source>
        <dbReference type="Proteomes" id="UP000001822"/>
    </source>
</evidence>